<dbReference type="RefSeq" id="WP_124877242.1">
    <property type="nucleotide sequence ID" value="NZ_RQJO01000010.1"/>
</dbReference>
<evidence type="ECO:0000313" key="1">
    <source>
        <dbReference type="EMBL" id="RRB00776.1"/>
    </source>
</evidence>
<name>A0A3P1BIQ3_9BACT</name>
<comment type="caution">
    <text evidence="1">The sequence shown here is derived from an EMBL/GenBank/DDBJ whole genome shotgun (WGS) entry which is preliminary data.</text>
</comment>
<protein>
    <submittedName>
        <fullName evidence="1">DUF3891 family protein</fullName>
    </submittedName>
</protein>
<sequence>MIVKSKDFGWELIHQQAHGLLAVKIANHWKPDIRTGRWLETLVALTEHDDGQEPWEGRNHLTEAGAPLDFRIEMYSIGQAKRMIEIALEKSRWNALLVSRHATFLYSSLAQQNDEMADFLKQQRHNQQKWMKQLNVAKSTVDSAYAFVQWCDALSLILCQGQIPENGRQLEISPGPDETPYFIFQRSDQSVGVVPWPFETPKFSLQVEAYQLHQLSFKNDAELYACIQESPVEEKEWLFRENEK</sequence>
<accession>A0A3P1BIQ3</accession>
<proteinExistence type="predicted"/>
<dbReference type="Pfam" id="PF13030">
    <property type="entry name" value="DUF3891"/>
    <property type="match status" value="1"/>
</dbReference>
<dbReference type="OrthoDB" id="872894at2"/>
<dbReference type="InterPro" id="IPR024992">
    <property type="entry name" value="DUF3891"/>
</dbReference>
<dbReference type="EMBL" id="RQJO01000010">
    <property type="protein sequence ID" value="RRB00776.1"/>
    <property type="molecule type" value="Genomic_DNA"/>
</dbReference>
<organism evidence="1 2">
    <name type="scientific">Larkinella rosea</name>
    <dbReference type="NCBI Taxonomy" id="2025312"/>
    <lineage>
        <taxon>Bacteria</taxon>
        <taxon>Pseudomonadati</taxon>
        <taxon>Bacteroidota</taxon>
        <taxon>Cytophagia</taxon>
        <taxon>Cytophagales</taxon>
        <taxon>Spirosomataceae</taxon>
        <taxon>Larkinella</taxon>
    </lineage>
</organism>
<dbReference type="AlphaFoldDB" id="A0A3P1BIQ3"/>
<keyword evidence="2" id="KW-1185">Reference proteome</keyword>
<evidence type="ECO:0000313" key="2">
    <source>
        <dbReference type="Proteomes" id="UP000271925"/>
    </source>
</evidence>
<gene>
    <name evidence="1" type="ORF">EHT25_21505</name>
</gene>
<reference evidence="1 2" key="1">
    <citation type="submission" date="2018-11" db="EMBL/GenBank/DDBJ databases">
        <authorList>
            <person name="Zhou Z."/>
            <person name="Wang G."/>
        </authorList>
    </citation>
    <scope>NUCLEOTIDE SEQUENCE [LARGE SCALE GENOMIC DNA]</scope>
    <source>
        <strain evidence="1 2">KCTC52004</strain>
    </source>
</reference>
<dbReference type="Proteomes" id="UP000271925">
    <property type="component" value="Unassembled WGS sequence"/>
</dbReference>